<sequence length="309" mass="35126">MDKMKRRFSKNPLTPELCELVKPLIQVLPAGRGTVLRWLGGVNSDASLWQDKKQYRTFYDRAIDAYICADVADFSGRLHYFTGRHQDRQNQYVIKKYLRQGDTFVDIGSNVGVHTILAAQIVGASGQVYAFEPQKKLVEIIQAQLVINKLKNVHLYWMGLGDERSELVLSNPLDFNTGTATFRPIVESEQHIDRVQVERGEDILPDLSESRVLIKIDVEGFEFRVLKGLEKLLSSQKIALLVEVTDTWLRELGSSASEVHCLLKSYGFRPYLIEKAGFGSYRFEESTSALNHQHDVLFVKPEFLSSISS</sequence>
<proteinExistence type="predicted"/>
<accession>A0A2T1DNH5</accession>
<protein>
    <submittedName>
        <fullName evidence="2">FkbM family methyltransferase</fullName>
    </submittedName>
</protein>
<comment type="caution">
    <text evidence="2">The sequence shown here is derived from an EMBL/GenBank/DDBJ whole genome shotgun (WGS) entry which is preliminary data.</text>
</comment>
<dbReference type="NCBIfam" id="TIGR01444">
    <property type="entry name" value="fkbM_fam"/>
    <property type="match status" value="1"/>
</dbReference>
<dbReference type="AlphaFoldDB" id="A0A2T1DNH5"/>
<dbReference type="OrthoDB" id="9784101at2"/>
<evidence type="ECO:0000259" key="1">
    <source>
        <dbReference type="Pfam" id="PF05050"/>
    </source>
</evidence>
<dbReference type="EMBL" id="PVWG01000001">
    <property type="protein sequence ID" value="PSB22019.1"/>
    <property type="molecule type" value="Genomic_DNA"/>
</dbReference>
<reference evidence="2 3" key="1">
    <citation type="submission" date="2018-02" db="EMBL/GenBank/DDBJ databases">
        <authorList>
            <person name="Cohen D.B."/>
            <person name="Kent A.D."/>
        </authorList>
    </citation>
    <scope>NUCLEOTIDE SEQUENCE [LARGE SCALE GENOMIC DNA]</scope>
    <source>
        <strain evidence="2 3">ULC007</strain>
    </source>
</reference>
<dbReference type="Gene3D" id="3.40.50.150">
    <property type="entry name" value="Vaccinia Virus protein VP39"/>
    <property type="match status" value="1"/>
</dbReference>
<dbReference type="InterPro" id="IPR052514">
    <property type="entry name" value="SAM-dependent_MTase"/>
</dbReference>
<dbReference type="GO" id="GO:0032259">
    <property type="term" value="P:methylation"/>
    <property type="evidence" value="ECO:0007669"/>
    <property type="project" value="UniProtKB-KW"/>
</dbReference>
<feature type="domain" description="Methyltransferase FkbM" evidence="1">
    <location>
        <begin position="106"/>
        <end position="269"/>
    </location>
</feature>
<dbReference type="PANTHER" id="PTHR34203:SF15">
    <property type="entry name" value="SLL1173 PROTEIN"/>
    <property type="match status" value="1"/>
</dbReference>
<evidence type="ECO:0000313" key="3">
    <source>
        <dbReference type="Proteomes" id="UP000238634"/>
    </source>
</evidence>
<gene>
    <name evidence="2" type="ORF">C7B65_00975</name>
</gene>
<evidence type="ECO:0000313" key="2">
    <source>
        <dbReference type="EMBL" id="PSB22019.1"/>
    </source>
</evidence>
<dbReference type="GO" id="GO:0008168">
    <property type="term" value="F:methyltransferase activity"/>
    <property type="evidence" value="ECO:0007669"/>
    <property type="project" value="UniProtKB-KW"/>
</dbReference>
<keyword evidence="2" id="KW-0489">Methyltransferase</keyword>
<name>A0A2T1DNH5_9CYAN</name>
<keyword evidence="3" id="KW-1185">Reference proteome</keyword>
<reference evidence="2 3" key="2">
    <citation type="submission" date="2018-03" db="EMBL/GenBank/DDBJ databases">
        <title>The ancient ancestry and fast evolution of plastids.</title>
        <authorList>
            <person name="Moore K.R."/>
            <person name="Magnabosco C."/>
            <person name="Momper L."/>
            <person name="Gold D.A."/>
            <person name="Bosak T."/>
            <person name="Fournier G.P."/>
        </authorList>
    </citation>
    <scope>NUCLEOTIDE SEQUENCE [LARGE SCALE GENOMIC DNA]</scope>
    <source>
        <strain evidence="2 3">ULC007</strain>
    </source>
</reference>
<dbReference type="InterPro" id="IPR029063">
    <property type="entry name" value="SAM-dependent_MTases_sf"/>
</dbReference>
<dbReference type="STRING" id="1920490.GCA_001895925_00744"/>
<dbReference type="Proteomes" id="UP000238634">
    <property type="component" value="Unassembled WGS sequence"/>
</dbReference>
<organism evidence="2 3">
    <name type="scientific">Phormidesmis priestleyi ULC007</name>
    <dbReference type="NCBI Taxonomy" id="1920490"/>
    <lineage>
        <taxon>Bacteria</taxon>
        <taxon>Bacillati</taxon>
        <taxon>Cyanobacteriota</taxon>
        <taxon>Cyanophyceae</taxon>
        <taxon>Leptolyngbyales</taxon>
        <taxon>Leptolyngbyaceae</taxon>
        <taxon>Phormidesmis</taxon>
    </lineage>
</organism>
<dbReference type="Pfam" id="PF05050">
    <property type="entry name" value="Methyltransf_21"/>
    <property type="match status" value="1"/>
</dbReference>
<dbReference type="PANTHER" id="PTHR34203">
    <property type="entry name" value="METHYLTRANSFERASE, FKBM FAMILY PROTEIN"/>
    <property type="match status" value="1"/>
</dbReference>
<dbReference type="SUPFAM" id="SSF53335">
    <property type="entry name" value="S-adenosyl-L-methionine-dependent methyltransferases"/>
    <property type="match status" value="1"/>
</dbReference>
<dbReference type="InterPro" id="IPR006342">
    <property type="entry name" value="FkbM_mtfrase"/>
</dbReference>
<keyword evidence="2" id="KW-0808">Transferase</keyword>